<dbReference type="GO" id="GO:0015031">
    <property type="term" value="P:protein transport"/>
    <property type="evidence" value="ECO:0007669"/>
    <property type="project" value="UniProtKB-KW"/>
</dbReference>
<evidence type="ECO:0000256" key="12">
    <source>
        <dbReference type="RuleBase" id="RU003879"/>
    </source>
</evidence>
<dbReference type="PATRIC" id="fig|55398.3.peg.264"/>
<dbReference type="InterPro" id="IPR003400">
    <property type="entry name" value="ExbD"/>
</dbReference>
<keyword evidence="5 12" id="KW-0813">Transport</keyword>
<keyword evidence="9 12" id="KW-0653">Protein transport</keyword>
<evidence type="ECO:0000256" key="10">
    <source>
        <dbReference type="ARBA" id="ARBA00022989"/>
    </source>
</evidence>
<comment type="subunit">
    <text evidence="4">The accessory proteins ExbB and ExbD seem to form a complex with TonB.</text>
</comment>
<gene>
    <name evidence="14" type="ORF">ALO47_100252</name>
</gene>
<evidence type="ECO:0000256" key="9">
    <source>
        <dbReference type="ARBA" id="ARBA00022927"/>
    </source>
</evidence>
<comment type="caution">
    <text evidence="14">The sequence shown here is derived from an EMBL/GenBank/DDBJ whole genome shotgun (WGS) entry which is preliminary data.</text>
</comment>
<keyword evidence="7" id="KW-0997">Cell inner membrane</keyword>
<dbReference type="EMBL" id="LJRF01000152">
    <property type="protein sequence ID" value="KPY45024.1"/>
    <property type="molecule type" value="Genomic_DNA"/>
</dbReference>
<sequence>MSVTASETSAGLHDMAFSSSNDDDAISDINITPMVDVMLVLLVVFIVTAPLLTNAIPLNLPQTVSTAPLDDAKPVAISIDATGSLFVDGEPLVEEQLPDALQNLHTRDPEVALTLRADTATDYGRVARVLADVQRSGITRLAVITESP</sequence>
<evidence type="ECO:0000256" key="1">
    <source>
        <dbReference type="ARBA" id="ARBA00003540"/>
    </source>
</evidence>
<evidence type="ECO:0000256" key="3">
    <source>
        <dbReference type="ARBA" id="ARBA00005811"/>
    </source>
</evidence>
<evidence type="ECO:0000256" key="8">
    <source>
        <dbReference type="ARBA" id="ARBA00022692"/>
    </source>
</evidence>
<evidence type="ECO:0000256" key="4">
    <source>
        <dbReference type="ARBA" id="ARBA00011471"/>
    </source>
</evidence>
<evidence type="ECO:0000256" key="13">
    <source>
        <dbReference type="SAM" id="Phobius"/>
    </source>
</evidence>
<proteinExistence type="inferred from homology"/>
<keyword evidence="11 13" id="KW-0472">Membrane</keyword>
<dbReference type="PANTHER" id="PTHR30558:SF12">
    <property type="entry name" value="BIOPOLYMER TRANSPORT PROTEIN EXBD"/>
    <property type="match status" value="1"/>
</dbReference>
<dbReference type="PANTHER" id="PTHR30558">
    <property type="entry name" value="EXBD MEMBRANE COMPONENT OF PMF-DRIVEN MACROMOLECULE IMPORT SYSTEM"/>
    <property type="match status" value="1"/>
</dbReference>
<evidence type="ECO:0000256" key="11">
    <source>
        <dbReference type="ARBA" id="ARBA00023136"/>
    </source>
</evidence>
<evidence type="ECO:0000313" key="15">
    <source>
        <dbReference type="Proteomes" id="UP000050554"/>
    </source>
</evidence>
<evidence type="ECO:0000256" key="7">
    <source>
        <dbReference type="ARBA" id="ARBA00022519"/>
    </source>
</evidence>
<dbReference type="AlphaFoldDB" id="A0A0N8SP02"/>
<dbReference type="GO" id="GO:0005886">
    <property type="term" value="C:plasma membrane"/>
    <property type="evidence" value="ECO:0007669"/>
    <property type="project" value="UniProtKB-SubCell"/>
</dbReference>
<accession>A0A0N8SP02</accession>
<name>A0A0N8SP02_PSESI</name>
<evidence type="ECO:0000256" key="5">
    <source>
        <dbReference type="ARBA" id="ARBA00022448"/>
    </source>
</evidence>
<protein>
    <submittedName>
        <fullName evidence="14">Biopolymer transport protein ExbD/TolR</fullName>
    </submittedName>
</protein>
<dbReference type="Proteomes" id="UP000050554">
    <property type="component" value="Unassembled WGS sequence"/>
</dbReference>
<evidence type="ECO:0000313" key="14">
    <source>
        <dbReference type="EMBL" id="KPY45024.1"/>
    </source>
</evidence>
<dbReference type="Gene3D" id="3.30.420.270">
    <property type="match status" value="1"/>
</dbReference>
<comment type="subcellular location">
    <subcellularLocation>
        <location evidence="2">Cell inner membrane</location>
        <topology evidence="2">Single-pass type II membrane protein</topology>
    </subcellularLocation>
    <subcellularLocation>
        <location evidence="12">Cell membrane</location>
        <topology evidence="12">Single-pass type II membrane protein</topology>
    </subcellularLocation>
</comment>
<comment type="similarity">
    <text evidence="3 12">Belongs to the ExbD/TolR family.</text>
</comment>
<evidence type="ECO:0000256" key="2">
    <source>
        <dbReference type="ARBA" id="ARBA00004249"/>
    </source>
</evidence>
<reference evidence="14 15" key="1">
    <citation type="submission" date="2015-09" db="EMBL/GenBank/DDBJ databases">
        <title>Genome announcement of multiple Pseudomonas syringae strains.</title>
        <authorList>
            <person name="Thakur S."/>
            <person name="Wang P.W."/>
            <person name="Gong Y."/>
            <person name="Weir B.S."/>
            <person name="Guttman D.S."/>
        </authorList>
    </citation>
    <scope>NUCLEOTIDE SEQUENCE [LARGE SCALE GENOMIC DNA]</scope>
    <source>
        <strain evidence="14 15">ICMP3882</strain>
    </source>
</reference>
<keyword evidence="6" id="KW-1003">Cell membrane</keyword>
<keyword evidence="10 13" id="KW-1133">Transmembrane helix</keyword>
<comment type="function">
    <text evidence="1">Involved in the TonB-dependent energy-dependent transport of various receptor-bound substrates.</text>
</comment>
<evidence type="ECO:0000256" key="6">
    <source>
        <dbReference type="ARBA" id="ARBA00022475"/>
    </source>
</evidence>
<feature type="transmembrane region" description="Helical" evidence="13">
    <location>
        <begin position="37"/>
        <end position="56"/>
    </location>
</feature>
<dbReference type="Pfam" id="PF02472">
    <property type="entry name" value="ExbD"/>
    <property type="match status" value="1"/>
</dbReference>
<dbReference type="GO" id="GO:0022857">
    <property type="term" value="F:transmembrane transporter activity"/>
    <property type="evidence" value="ECO:0007669"/>
    <property type="project" value="InterPro"/>
</dbReference>
<organism evidence="14 15">
    <name type="scientific">Pseudomonas syringae pv. ribicola</name>
    <dbReference type="NCBI Taxonomy" id="55398"/>
    <lineage>
        <taxon>Bacteria</taxon>
        <taxon>Pseudomonadati</taxon>
        <taxon>Pseudomonadota</taxon>
        <taxon>Gammaproteobacteria</taxon>
        <taxon>Pseudomonadales</taxon>
        <taxon>Pseudomonadaceae</taxon>
        <taxon>Pseudomonas</taxon>
    </lineage>
</organism>
<keyword evidence="8 12" id="KW-0812">Transmembrane</keyword>